<dbReference type="InterPro" id="IPR007527">
    <property type="entry name" value="Znf_SWIM"/>
</dbReference>
<dbReference type="InterPro" id="IPR004332">
    <property type="entry name" value="Transposase_MuDR"/>
</dbReference>
<evidence type="ECO:0000256" key="5">
    <source>
        <dbReference type="SAM" id="MobiDB-lite"/>
    </source>
</evidence>
<evidence type="ECO:0000313" key="7">
    <source>
        <dbReference type="EMBL" id="JAU64898.1"/>
    </source>
</evidence>
<dbReference type="AlphaFoldDB" id="A0A1J3H9G1"/>
<keyword evidence="3" id="KW-0862">Zinc</keyword>
<dbReference type="PANTHER" id="PTHR31973">
    <property type="entry name" value="POLYPROTEIN, PUTATIVE-RELATED"/>
    <property type="match status" value="1"/>
</dbReference>
<evidence type="ECO:0000256" key="3">
    <source>
        <dbReference type="ARBA" id="ARBA00022833"/>
    </source>
</evidence>
<dbReference type="SMART" id="SM00575">
    <property type="entry name" value="ZnF_PMZ"/>
    <property type="match status" value="1"/>
</dbReference>
<dbReference type="EMBL" id="GEVL01012443">
    <property type="protein sequence ID" value="JAU64898.1"/>
    <property type="molecule type" value="Transcribed_RNA"/>
</dbReference>
<organism evidence="7">
    <name type="scientific">Noccaea caerulescens</name>
    <name type="common">Alpine penny-cress</name>
    <name type="synonym">Thlaspi caerulescens</name>
    <dbReference type="NCBI Taxonomy" id="107243"/>
    <lineage>
        <taxon>Eukaryota</taxon>
        <taxon>Viridiplantae</taxon>
        <taxon>Streptophyta</taxon>
        <taxon>Embryophyta</taxon>
        <taxon>Tracheophyta</taxon>
        <taxon>Spermatophyta</taxon>
        <taxon>Magnoliopsida</taxon>
        <taxon>eudicotyledons</taxon>
        <taxon>Gunneridae</taxon>
        <taxon>Pentapetalae</taxon>
        <taxon>rosids</taxon>
        <taxon>malvids</taxon>
        <taxon>Brassicales</taxon>
        <taxon>Brassicaceae</taxon>
        <taxon>Coluteocarpeae</taxon>
        <taxon>Noccaea</taxon>
    </lineage>
</organism>
<dbReference type="PROSITE" id="PS50966">
    <property type="entry name" value="ZF_SWIM"/>
    <property type="match status" value="1"/>
</dbReference>
<feature type="region of interest" description="Disordered" evidence="5">
    <location>
        <begin position="713"/>
        <end position="749"/>
    </location>
</feature>
<evidence type="ECO:0000259" key="6">
    <source>
        <dbReference type="PROSITE" id="PS50966"/>
    </source>
</evidence>
<dbReference type="PANTHER" id="PTHR31973:SF187">
    <property type="entry name" value="MUTATOR TRANSPOSASE MUDRA PROTEIN"/>
    <property type="match status" value="1"/>
</dbReference>
<feature type="domain" description="SWIM-type" evidence="6">
    <location>
        <begin position="639"/>
        <end position="671"/>
    </location>
</feature>
<dbReference type="Pfam" id="PF10551">
    <property type="entry name" value="MULE"/>
    <property type="match status" value="1"/>
</dbReference>
<sequence>MVKTFTGRRGGRTKIPVRRQPLSEVQPEISTATETERTNSNVGEEARGVCEEEITNMVEACEEQRSREEEEGFEVETEGEKNGNEEEDVESSDNTSVEGDDCEVIVEDRAGYKELEPSLRSNDDGDFFEVEVCEDAHFVEAGCEDANAEYDSDDIGHDMWDDEHIPDPLSDNDCEEEDHNRQFNSGSDELLALGKTFNNAGEFKYAVLMYSLKTQYDITFYKSSVDRLGVRCTQHIEEKCPWRVYCSFERGRNKLMVKVFINNHICVRSGYTKLLKSGAIALLWEERLRLNHKIKSQDMVDEIKREHNMIVTLSQCRRAKTLLSRRRKACHEAHFARIWDYQEEVRESNSGSTMEIETIPGPVPGGKQRFHRLYVCFEALKSSWKQSCRPIIGLDAAFMKWDVKGQMLAAVGRDGDNRIFPIAWAVVEVEDNPNWLWFVQLLKTDLGLEDGADITIISDKHKGILAAVHEELPKAEHRMCARHILENWKKTNKDIELERKFWKIARSYTVEDFESNLEALKNYNQGAYDSLQCTQPKTWSRPFFKLGSCCNDNLNNLSESFNRSVREARRKPLLDMLTDVRRQCMVRNAKRALITGRWKMRFTPRSDKEIELNRQKAKECKRYMSTGNLHEVDFNGTGYSVDMEKKTCGCGYWQMNGIPCMHAMCVITTTRLDLNDYVSDYYLTSRWRELYVRGMKPVQGMKLWRRLGRLPVLPPPSRANKGRPHDRARRKGPHESSSNSCKLTRHGRV</sequence>
<feature type="compositionally biased region" description="Basic residues" evidence="5">
    <location>
        <begin position="720"/>
        <end position="732"/>
    </location>
</feature>
<accession>A0A1J3H9G1</accession>
<name>A0A1J3H9G1_NOCCA</name>
<keyword evidence="2 4" id="KW-0863">Zinc-finger</keyword>
<keyword evidence="1" id="KW-0479">Metal-binding</keyword>
<dbReference type="InterPro" id="IPR018289">
    <property type="entry name" value="MULE_transposase_dom"/>
</dbReference>
<dbReference type="Pfam" id="PF03108">
    <property type="entry name" value="DBD_Tnp_Mut"/>
    <property type="match status" value="1"/>
</dbReference>
<evidence type="ECO:0000256" key="2">
    <source>
        <dbReference type="ARBA" id="ARBA00022771"/>
    </source>
</evidence>
<dbReference type="Pfam" id="PF04434">
    <property type="entry name" value="SWIM"/>
    <property type="match status" value="1"/>
</dbReference>
<proteinExistence type="predicted"/>
<dbReference type="GO" id="GO:0008270">
    <property type="term" value="F:zinc ion binding"/>
    <property type="evidence" value="ECO:0007669"/>
    <property type="project" value="UniProtKB-KW"/>
</dbReference>
<evidence type="ECO:0000256" key="4">
    <source>
        <dbReference type="PROSITE-ProRule" id="PRU00325"/>
    </source>
</evidence>
<feature type="region of interest" description="Disordered" evidence="5">
    <location>
        <begin position="1"/>
        <end position="100"/>
    </location>
</feature>
<gene>
    <name evidence="7" type="ORF">LE_TR3502_c0_g1_i1_g.11322</name>
</gene>
<reference evidence="7" key="1">
    <citation type="submission" date="2016-07" db="EMBL/GenBank/DDBJ databases">
        <title>De novo transcriptome assembly of four accessions of the metal hyperaccumulator plant Noccaea caerulescens.</title>
        <authorList>
            <person name="Blande D."/>
            <person name="Halimaa P."/>
            <person name="Tervahauta A.I."/>
            <person name="Aarts M.G."/>
            <person name="Karenlampi S.O."/>
        </authorList>
    </citation>
    <scope>NUCLEOTIDE SEQUENCE</scope>
</reference>
<dbReference type="InterPro" id="IPR006564">
    <property type="entry name" value="Znf_PMZ"/>
</dbReference>
<feature type="compositionally biased region" description="Polar residues" evidence="5">
    <location>
        <begin position="28"/>
        <end position="42"/>
    </location>
</feature>
<evidence type="ECO:0000256" key="1">
    <source>
        <dbReference type="ARBA" id="ARBA00022723"/>
    </source>
</evidence>
<protein>
    <recommendedName>
        <fullName evidence="6">SWIM-type domain-containing protein</fullName>
    </recommendedName>
</protein>